<comment type="similarity">
    <text evidence="5">In the N-terminal section; belongs to the glycosyltransferase 51 family.</text>
</comment>
<dbReference type="Proteomes" id="UP000516160">
    <property type="component" value="Chromosome"/>
</dbReference>
<reference evidence="31 32" key="1">
    <citation type="submission" date="2020-07" db="EMBL/GenBank/DDBJ databases">
        <title>Alkalicella. sp. LB2 genome.</title>
        <authorList>
            <person name="Postec A."/>
            <person name="Quemeneur M."/>
        </authorList>
    </citation>
    <scope>NUCLEOTIDE SEQUENCE [LARGE SCALE GENOMIC DNA]</scope>
    <source>
        <strain evidence="31 32">LB2</strain>
    </source>
</reference>
<dbReference type="GO" id="GO:0006508">
    <property type="term" value="P:proteolysis"/>
    <property type="evidence" value="ECO:0007669"/>
    <property type="project" value="UniProtKB-KW"/>
</dbReference>
<dbReference type="FunFam" id="1.10.3810.10:FF:000001">
    <property type="entry name" value="Penicillin-binding protein 1A"/>
    <property type="match status" value="1"/>
</dbReference>
<dbReference type="KEGG" id="acae:HYG86_10255"/>
<dbReference type="RefSeq" id="WP_213165479.1">
    <property type="nucleotide sequence ID" value="NZ_CP058559.1"/>
</dbReference>
<keyword evidence="17" id="KW-0573">Peptidoglycan synthesis</keyword>
<evidence type="ECO:0000256" key="15">
    <source>
        <dbReference type="ARBA" id="ARBA00022960"/>
    </source>
</evidence>
<keyword evidence="22" id="KW-0961">Cell wall biogenesis/degradation</keyword>
<evidence type="ECO:0000313" key="32">
    <source>
        <dbReference type="Proteomes" id="UP000516160"/>
    </source>
</evidence>
<keyword evidence="8" id="KW-1003">Cell membrane</keyword>
<evidence type="ECO:0000256" key="13">
    <source>
        <dbReference type="ARBA" id="ARBA00022692"/>
    </source>
</evidence>
<keyword evidence="19 28" id="KW-0472">Membrane</keyword>
<evidence type="ECO:0000256" key="20">
    <source>
        <dbReference type="ARBA" id="ARBA00023251"/>
    </source>
</evidence>
<evidence type="ECO:0000256" key="25">
    <source>
        <dbReference type="ARBA" id="ARBA00049902"/>
    </source>
</evidence>
<dbReference type="GO" id="GO:0008360">
    <property type="term" value="P:regulation of cell shape"/>
    <property type="evidence" value="ECO:0007669"/>
    <property type="project" value="UniProtKB-KW"/>
</dbReference>
<evidence type="ECO:0000256" key="4">
    <source>
        <dbReference type="ARBA" id="ARBA00007090"/>
    </source>
</evidence>
<evidence type="ECO:0000256" key="2">
    <source>
        <dbReference type="ARBA" id="ARBA00004401"/>
    </source>
</evidence>
<dbReference type="AlphaFoldDB" id="A0A7G9W8V2"/>
<evidence type="ECO:0000256" key="24">
    <source>
        <dbReference type="ARBA" id="ARBA00044770"/>
    </source>
</evidence>
<evidence type="ECO:0000256" key="8">
    <source>
        <dbReference type="ARBA" id="ARBA00022475"/>
    </source>
</evidence>
<evidence type="ECO:0000256" key="26">
    <source>
        <dbReference type="ARBA" id="ARBA00060592"/>
    </source>
</evidence>
<keyword evidence="20" id="KW-0046">Antibiotic resistance</keyword>
<dbReference type="InterPro" id="IPR023346">
    <property type="entry name" value="Lysozyme-like_dom_sf"/>
</dbReference>
<dbReference type="InterPro" id="IPR050396">
    <property type="entry name" value="Glycosyltr_51/Transpeptidase"/>
</dbReference>
<evidence type="ECO:0000256" key="21">
    <source>
        <dbReference type="ARBA" id="ARBA00023268"/>
    </source>
</evidence>
<evidence type="ECO:0000256" key="9">
    <source>
        <dbReference type="ARBA" id="ARBA00022645"/>
    </source>
</evidence>
<keyword evidence="16" id="KW-0735">Signal-anchor</keyword>
<feature type="compositionally biased region" description="Acidic residues" evidence="27">
    <location>
        <begin position="758"/>
        <end position="775"/>
    </location>
</feature>
<dbReference type="GO" id="GO:0009002">
    <property type="term" value="F:serine-type D-Ala-D-Ala carboxypeptidase activity"/>
    <property type="evidence" value="ECO:0007669"/>
    <property type="project" value="UniProtKB-EC"/>
</dbReference>
<evidence type="ECO:0000313" key="31">
    <source>
        <dbReference type="EMBL" id="QNO15114.1"/>
    </source>
</evidence>
<evidence type="ECO:0000256" key="5">
    <source>
        <dbReference type="ARBA" id="ARBA00007739"/>
    </source>
</evidence>
<dbReference type="GO" id="GO:0009252">
    <property type="term" value="P:peptidoglycan biosynthetic process"/>
    <property type="evidence" value="ECO:0007669"/>
    <property type="project" value="UniProtKB-UniPathway"/>
</dbReference>
<gene>
    <name evidence="31" type="ORF">HYG86_10255</name>
</gene>
<organism evidence="31 32">
    <name type="scientific">Alkalicella caledoniensis</name>
    <dbReference type="NCBI Taxonomy" id="2731377"/>
    <lineage>
        <taxon>Bacteria</taxon>
        <taxon>Bacillati</taxon>
        <taxon>Bacillota</taxon>
        <taxon>Clostridia</taxon>
        <taxon>Eubacteriales</taxon>
        <taxon>Proteinivoracaceae</taxon>
        <taxon>Alkalicella</taxon>
    </lineage>
</organism>
<dbReference type="Pfam" id="PF00905">
    <property type="entry name" value="Transpeptidase"/>
    <property type="match status" value="1"/>
</dbReference>
<keyword evidence="13 28" id="KW-0812">Transmembrane</keyword>
<evidence type="ECO:0000256" key="6">
    <source>
        <dbReference type="ARBA" id="ARBA00012448"/>
    </source>
</evidence>
<evidence type="ECO:0000256" key="16">
    <source>
        <dbReference type="ARBA" id="ARBA00022968"/>
    </source>
</evidence>
<evidence type="ECO:0000256" key="3">
    <source>
        <dbReference type="ARBA" id="ARBA00004752"/>
    </source>
</evidence>
<protein>
    <recommendedName>
        <fullName evidence="7">Penicillin-binding protein 1A</fullName>
        <ecNumber evidence="24">2.4.99.28</ecNumber>
        <ecNumber evidence="6">3.4.16.4</ecNumber>
    </recommendedName>
</protein>
<evidence type="ECO:0000256" key="14">
    <source>
        <dbReference type="ARBA" id="ARBA00022801"/>
    </source>
</evidence>
<keyword evidence="21" id="KW-0511">Multifunctional enzyme</keyword>
<evidence type="ECO:0000256" key="1">
    <source>
        <dbReference type="ARBA" id="ARBA00002624"/>
    </source>
</evidence>
<evidence type="ECO:0000256" key="18">
    <source>
        <dbReference type="ARBA" id="ARBA00022989"/>
    </source>
</evidence>
<dbReference type="GO" id="GO:0030288">
    <property type="term" value="C:outer membrane-bounded periplasmic space"/>
    <property type="evidence" value="ECO:0007669"/>
    <property type="project" value="TreeGrafter"/>
</dbReference>
<feature type="region of interest" description="Disordered" evidence="27">
    <location>
        <begin position="740"/>
        <end position="775"/>
    </location>
</feature>
<dbReference type="InterPro" id="IPR012338">
    <property type="entry name" value="Beta-lactam/transpept-like"/>
</dbReference>
<evidence type="ECO:0000256" key="11">
    <source>
        <dbReference type="ARBA" id="ARBA00022676"/>
    </source>
</evidence>
<evidence type="ECO:0000259" key="30">
    <source>
        <dbReference type="Pfam" id="PF00912"/>
    </source>
</evidence>
<comment type="subcellular location">
    <subcellularLocation>
        <location evidence="2">Cell membrane</location>
        <topology evidence="2">Single-pass type II membrane protein</topology>
    </subcellularLocation>
</comment>
<keyword evidence="12" id="KW-0808">Transferase</keyword>
<evidence type="ECO:0000256" key="28">
    <source>
        <dbReference type="SAM" id="Phobius"/>
    </source>
</evidence>
<comment type="similarity">
    <text evidence="4">In the C-terminal section; belongs to the transpeptidase family.</text>
</comment>
<dbReference type="Gene3D" id="1.10.3810.10">
    <property type="entry name" value="Biosynthetic peptidoglycan transglycosylase-like"/>
    <property type="match status" value="1"/>
</dbReference>
<dbReference type="GO" id="GO:0008658">
    <property type="term" value="F:penicillin binding"/>
    <property type="evidence" value="ECO:0007669"/>
    <property type="project" value="InterPro"/>
</dbReference>
<evidence type="ECO:0000256" key="27">
    <source>
        <dbReference type="SAM" id="MobiDB-lite"/>
    </source>
</evidence>
<dbReference type="PANTHER" id="PTHR32282">
    <property type="entry name" value="BINDING PROTEIN TRANSPEPTIDASE, PUTATIVE-RELATED"/>
    <property type="match status" value="1"/>
</dbReference>
<comment type="pathway">
    <text evidence="26">Glycan biosynthesis.</text>
</comment>
<dbReference type="InterPro" id="IPR036950">
    <property type="entry name" value="PBP_transglycosylase"/>
</dbReference>
<comment type="catalytic activity">
    <reaction evidence="23">
        <text>Preferential cleavage: (Ac)2-L-Lys-D-Ala-|-D-Ala. Also transpeptidation of peptidyl-alanyl moieties that are N-acyl substituents of D-alanine.</text>
        <dbReference type="EC" id="3.4.16.4"/>
    </reaction>
</comment>
<dbReference type="PANTHER" id="PTHR32282:SF11">
    <property type="entry name" value="PENICILLIN-BINDING PROTEIN 1B"/>
    <property type="match status" value="1"/>
</dbReference>
<comment type="function">
    <text evidence="1">Cell wall formation. Synthesis of cross-linked peptidoglycan from the lipid intermediates. The enzyme has a penicillin-insensitive transglycosylase N-terminal domain (formation of linear glycan strands) and a penicillin-sensitive transpeptidase C-terminal domain (cross-linking of the peptide subunits).</text>
</comment>
<comment type="catalytic activity">
    <reaction evidence="25">
        <text>[GlcNAc-(1-&gt;4)-Mur2Ac(oyl-L-Ala-gamma-D-Glu-L-Lys-D-Ala-D-Ala)](n)-di-trans,octa-cis-undecaprenyl diphosphate + beta-D-GlcNAc-(1-&gt;4)-Mur2Ac(oyl-L-Ala-gamma-D-Glu-L-Lys-D-Ala-D-Ala)-di-trans,octa-cis-undecaprenyl diphosphate = [GlcNAc-(1-&gt;4)-Mur2Ac(oyl-L-Ala-gamma-D-Glu-L-Lys-D-Ala-D-Ala)](n+1)-di-trans,octa-cis-undecaprenyl diphosphate + di-trans,octa-cis-undecaprenyl diphosphate + H(+)</text>
        <dbReference type="Rhea" id="RHEA:23708"/>
        <dbReference type="Rhea" id="RHEA-COMP:9602"/>
        <dbReference type="Rhea" id="RHEA-COMP:9603"/>
        <dbReference type="ChEBI" id="CHEBI:15378"/>
        <dbReference type="ChEBI" id="CHEBI:58405"/>
        <dbReference type="ChEBI" id="CHEBI:60033"/>
        <dbReference type="ChEBI" id="CHEBI:78435"/>
        <dbReference type="EC" id="2.4.99.28"/>
    </reaction>
</comment>
<dbReference type="GO" id="GO:0071555">
    <property type="term" value="P:cell wall organization"/>
    <property type="evidence" value="ECO:0007669"/>
    <property type="project" value="UniProtKB-KW"/>
</dbReference>
<keyword evidence="18 28" id="KW-1133">Transmembrane helix</keyword>
<dbReference type="GO" id="GO:0005886">
    <property type="term" value="C:plasma membrane"/>
    <property type="evidence" value="ECO:0007669"/>
    <property type="project" value="UniProtKB-SubCell"/>
</dbReference>
<comment type="pathway">
    <text evidence="3">Cell wall biogenesis; peptidoglycan biosynthesis.</text>
</comment>
<dbReference type="EMBL" id="CP058559">
    <property type="protein sequence ID" value="QNO15114.1"/>
    <property type="molecule type" value="Genomic_DNA"/>
</dbReference>
<proteinExistence type="inferred from homology"/>
<evidence type="ECO:0000256" key="23">
    <source>
        <dbReference type="ARBA" id="ARBA00034000"/>
    </source>
</evidence>
<dbReference type="InterPro" id="IPR001264">
    <property type="entry name" value="Glyco_trans_51"/>
</dbReference>
<feature type="transmembrane region" description="Helical" evidence="28">
    <location>
        <begin position="23"/>
        <end position="47"/>
    </location>
</feature>
<keyword evidence="11" id="KW-0328">Glycosyltransferase</keyword>
<feature type="domain" description="Glycosyl transferase family 51" evidence="30">
    <location>
        <begin position="75"/>
        <end position="227"/>
    </location>
</feature>
<evidence type="ECO:0000256" key="12">
    <source>
        <dbReference type="ARBA" id="ARBA00022679"/>
    </source>
</evidence>
<dbReference type="InterPro" id="IPR001460">
    <property type="entry name" value="PCN-bd_Tpept"/>
</dbReference>
<evidence type="ECO:0000256" key="22">
    <source>
        <dbReference type="ARBA" id="ARBA00023316"/>
    </source>
</evidence>
<keyword evidence="15" id="KW-0133">Cell shape</keyword>
<dbReference type="GO" id="GO:0046677">
    <property type="term" value="P:response to antibiotic"/>
    <property type="evidence" value="ECO:0007669"/>
    <property type="project" value="UniProtKB-KW"/>
</dbReference>
<dbReference type="EC" id="2.4.99.28" evidence="24"/>
<dbReference type="SUPFAM" id="SSF53955">
    <property type="entry name" value="Lysozyme-like"/>
    <property type="match status" value="1"/>
</dbReference>
<dbReference type="Gene3D" id="3.40.710.10">
    <property type="entry name" value="DD-peptidase/beta-lactamase superfamily"/>
    <property type="match status" value="1"/>
</dbReference>
<keyword evidence="9" id="KW-0121">Carboxypeptidase</keyword>
<evidence type="ECO:0000256" key="17">
    <source>
        <dbReference type="ARBA" id="ARBA00022984"/>
    </source>
</evidence>
<feature type="domain" description="Penicillin-binding protein transpeptidase" evidence="29">
    <location>
        <begin position="363"/>
        <end position="598"/>
    </location>
</feature>
<evidence type="ECO:0000256" key="10">
    <source>
        <dbReference type="ARBA" id="ARBA00022670"/>
    </source>
</evidence>
<dbReference type="GO" id="GO:0008955">
    <property type="term" value="F:peptidoglycan glycosyltransferase activity"/>
    <property type="evidence" value="ECO:0007669"/>
    <property type="project" value="UniProtKB-EC"/>
</dbReference>
<evidence type="ECO:0000256" key="19">
    <source>
        <dbReference type="ARBA" id="ARBA00023136"/>
    </source>
</evidence>
<dbReference type="UniPathway" id="UPA00219"/>
<accession>A0A7G9W8V2</accession>
<evidence type="ECO:0000256" key="7">
    <source>
        <dbReference type="ARBA" id="ARBA00018638"/>
    </source>
</evidence>
<name>A0A7G9W8V2_ALKCA</name>
<keyword evidence="32" id="KW-1185">Reference proteome</keyword>
<sequence length="775" mass="86442">MVEGSRRDRHKKKKLKLYGTKKFFTYFTASLLLIAIGFAGYLVYLAANIDTIALRGMGNNSAVYSRDNSPMGIVSTQQSDYVQLQDINPHFVNAVIAVEDNVFYGHLGINPLGIARALYTNVINRRVVQGGSTITQQLAKNIFLTHDRTMDRKLKELVYTLKLERTYSKDEILENYLNSIFYGHGIYGVGAATQFYFNKTPSELTLAESALLAGIIQGPHFYSPAVPRNLEPRVSEDAELGDGDPTVGDITTSRTYRRRNFALHRMLQEGYITEEQLQDAREQPIDPPVEQQSENPNIPRFLTNELTRIEEELGYERGQLLVGFNIFTTLDADAQLVAQQTIGNYESYVGEAQRNNPNIQAALVSIDPETGGVLAMAESGLGEYRTINGIPQPGSAFKPIAYALALESQKYTLLNQHFCQNLSEAGILPNYTGADYGGRYHNSNLTMRQAMVESCNIYAVLANTHLGPRNIISLARSMGYNGTLAEDAQMVLGSSGARMLDMASVYAVFANGGMSVEPYIISEIQDRYGNTVYRQNRQLNQRVISQETSFLVTDMLRDVLRSSQGTARGASSRIPNRDAAVKTGTTAGYAYSAGYTPEMVTIAYIGQEEQTGNLGLTGGGTTSRLWADYTNTALNRIYGENVGQTFSVPGNIEQLRICRETLLLATPNCPDAFNEYFVRGTGPDIYCNIHENISRDVQMCTDSWKRATDFCPPRSVRTFRFPPNQQIPTEECDIHPQVRWPNQQDMDEDVDQDRFDWFDDEDAPGSEENNDGDEQ</sequence>
<dbReference type="SUPFAM" id="SSF56601">
    <property type="entry name" value="beta-lactamase/transpeptidase-like"/>
    <property type="match status" value="1"/>
</dbReference>
<evidence type="ECO:0000259" key="29">
    <source>
        <dbReference type="Pfam" id="PF00905"/>
    </source>
</evidence>
<keyword evidence="10" id="KW-0645">Protease</keyword>
<dbReference type="EC" id="3.4.16.4" evidence="6"/>
<dbReference type="Pfam" id="PF00912">
    <property type="entry name" value="Transgly"/>
    <property type="match status" value="1"/>
</dbReference>
<keyword evidence="14" id="KW-0378">Hydrolase</keyword>